<evidence type="ECO:0000313" key="1">
    <source>
        <dbReference type="EMBL" id="JAS61614.1"/>
    </source>
</evidence>
<sequence>AQMSRPYQSSAYYAHADPNSRPFYGPNYAPPSNTAYYNPNWYNPPHPTSNSAPYTSYVANGANRYNVNYATTERFCADPCCQQPSKPPKYYSEAGPKLNLREFLESWDENEDEPITVEGGSSSFDNGSSLPDLVISNNTQSGNDVRFCDVDRIFNDDSFWFSIAN</sequence>
<accession>A0A1B6GGP7</accession>
<reference evidence="1" key="1">
    <citation type="submission" date="2015-11" db="EMBL/GenBank/DDBJ databases">
        <title>De novo transcriptome assembly of four potential Pierce s Disease insect vectors from Arizona vineyards.</title>
        <authorList>
            <person name="Tassone E.E."/>
        </authorList>
    </citation>
    <scope>NUCLEOTIDE SEQUENCE</scope>
</reference>
<feature type="non-terminal residue" evidence="1">
    <location>
        <position position="165"/>
    </location>
</feature>
<gene>
    <name evidence="1" type="ORF">g.6194</name>
</gene>
<dbReference type="AlphaFoldDB" id="A0A1B6GGP7"/>
<feature type="non-terminal residue" evidence="1">
    <location>
        <position position="1"/>
    </location>
</feature>
<protein>
    <submittedName>
        <fullName evidence="1">Uncharacterized protein</fullName>
    </submittedName>
</protein>
<name>A0A1B6GGP7_9HEMI</name>
<proteinExistence type="predicted"/>
<dbReference type="EMBL" id="GECZ01008155">
    <property type="protein sequence ID" value="JAS61614.1"/>
    <property type="molecule type" value="Transcribed_RNA"/>
</dbReference>
<organism evidence="1">
    <name type="scientific">Cuerna arida</name>
    <dbReference type="NCBI Taxonomy" id="1464854"/>
    <lineage>
        <taxon>Eukaryota</taxon>
        <taxon>Metazoa</taxon>
        <taxon>Ecdysozoa</taxon>
        <taxon>Arthropoda</taxon>
        <taxon>Hexapoda</taxon>
        <taxon>Insecta</taxon>
        <taxon>Pterygota</taxon>
        <taxon>Neoptera</taxon>
        <taxon>Paraneoptera</taxon>
        <taxon>Hemiptera</taxon>
        <taxon>Auchenorrhyncha</taxon>
        <taxon>Membracoidea</taxon>
        <taxon>Cicadellidae</taxon>
        <taxon>Cicadellinae</taxon>
        <taxon>Proconiini</taxon>
        <taxon>Cuerna</taxon>
    </lineage>
</organism>